<protein>
    <submittedName>
        <fullName evidence="1">Uncharacterized protein</fullName>
    </submittedName>
</protein>
<organism evidence="1 2">
    <name type="scientific">Bradyrhizobium ivorense</name>
    <dbReference type="NCBI Taxonomy" id="2511166"/>
    <lineage>
        <taxon>Bacteria</taxon>
        <taxon>Pseudomonadati</taxon>
        <taxon>Pseudomonadota</taxon>
        <taxon>Alphaproteobacteria</taxon>
        <taxon>Hyphomicrobiales</taxon>
        <taxon>Nitrobacteraceae</taxon>
        <taxon>Bradyrhizobium</taxon>
    </lineage>
</organism>
<dbReference type="AlphaFoldDB" id="A0A508TLY7"/>
<proteinExistence type="predicted"/>
<gene>
    <name evidence="1" type="ORF">CI1B_58990</name>
</gene>
<dbReference type="RefSeq" id="WP_172626901.1">
    <property type="nucleotide sequence ID" value="NZ_CAADFB020000025.1"/>
</dbReference>
<sequence length="48" mass="5815">MSNRVEDVQMLRLAKAFYKIKSSDVRRAVVQYVEEQLEKEEREEKKRA</sequence>
<dbReference type="EMBL" id="CAADFC020000023">
    <property type="protein sequence ID" value="VIO75394.1"/>
    <property type="molecule type" value="Genomic_DNA"/>
</dbReference>
<reference evidence="1" key="1">
    <citation type="submission" date="2019-02" db="EMBL/GenBank/DDBJ databases">
        <authorList>
            <person name="Pothier F.J."/>
        </authorList>
    </citation>
    <scope>NUCLEOTIDE SEQUENCE</scope>
    <source>
        <strain evidence="1">CI-1B</strain>
    </source>
</reference>
<keyword evidence="2" id="KW-1185">Reference proteome</keyword>
<accession>A0A508TLY7</accession>
<comment type="caution">
    <text evidence="1">The sequence shown here is derived from an EMBL/GenBank/DDBJ whole genome shotgun (WGS) entry which is preliminary data.</text>
</comment>
<evidence type="ECO:0000313" key="2">
    <source>
        <dbReference type="Proteomes" id="UP000328092"/>
    </source>
</evidence>
<dbReference type="Proteomes" id="UP000328092">
    <property type="component" value="Unassembled WGS sequence"/>
</dbReference>
<evidence type="ECO:0000313" key="1">
    <source>
        <dbReference type="EMBL" id="VIO75394.1"/>
    </source>
</evidence>
<name>A0A508TLY7_9BRAD</name>